<feature type="domain" description="Dynamin N-terminal" evidence="7">
    <location>
        <begin position="44"/>
        <end position="183"/>
    </location>
</feature>
<feature type="coiled-coil region" evidence="6">
    <location>
        <begin position="523"/>
        <end position="550"/>
    </location>
</feature>
<gene>
    <name evidence="8" type="ORF">HELGO_WM1866</name>
</gene>
<dbReference type="InterPro" id="IPR027417">
    <property type="entry name" value="P-loop_NTPase"/>
</dbReference>
<dbReference type="Pfam" id="PF00350">
    <property type="entry name" value="Dynamin_N"/>
    <property type="match status" value="1"/>
</dbReference>
<keyword evidence="4" id="KW-0342">GTP-binding</keyword>
<evidence type="ECO:0000256" key="4">
    <source>
        <dbReference type="ARBA" id="ARBA00023134"/>
    </source>
</evidence>
<sequence>MINVQKNYLNYLKKINNELSIVNIEHKKTKNFEPAIKNIELLIPIIGAFSAGKSSLINSFLGKNYLPVKITPETALATELRYSEQEYIEAVNSDNTITKFAINEIEQITKVAHQFKFLRMFITNKKLKDIEPLILVDMPGFESPLDLHNQAIMEYINKGVHYIVLTSVEDGTITRSMVRQLTDIQEYGRDFSFFLSKTNLRANSESQDVAENLEEQIEEYFDIEKEVVLIDDNGGESLNKILLEINPETLFQNLFLTALKDNYYDISEILNITISSLSKDKKRNSEVIAELNESYLKVQDEREKLIDKANERYSNANVNKIVEAVGRELSNNLEELINSAINNGQDGMSHLISEITRHVLITNIKDSMSDISDEIVNNLSNNLTNLNSSMSEFTMSDNWLEKITDTTKNMLGNAKGNLDNIINERNKSENNDKMYKVITTILATTTTVLAPIVELIIIFLPQLLGGLFENHQKKKQEEQLRNTILTQVIPSLKRELRSKLPKVFNEQVQEMIKNISNQFETVILEKKQTIEATQQEIDNKNIDIEKQINIYKEVNTNITTLTNNTLYK</sequence>
<protein>
    <submittedName>
        <fullName evidence="8">Dynamin family protein</fullName>
    </submittedName>
</protein>
<evidence type="ECO:0000256" key="2">
    <source>
        <dbReference type="ARBA" id="ARBA00022741"/>
    </source>
</evidence>
<dbReference type="GO" id="GO:0005525">
    <property type="term" value="F:GTP binding"/>
    <property type="evidence" value="ECO:0007669"/>
    <property type="project" value="UniProtKB-KW"/>
</dbReference>
<evidence type="ECO:0000256" key="5">
    <source>
        <dbReference type="ARBA" id="ARBA00023136"/>
    </source>
</evidence>
<dbReference type="Gene3D" id="3.40.50.300">
    <property type="entry name" value="P-loop containing nucleotide triphosphate hydrolases"/>
    <property type="match status" value="1"/>
</dbReference>
<evidence type="ECO:0000259" key="7">
    <source>
        <dbReference type="Pfam" id="PF00350"/>
    </source>
</evidence>
<dbReference type="EMBL" id="CACVAX010000059">
    <property type="protein sequence ID" value="CAA6822312.1"/>
    <property type="molecule type" value="Genomic_DNA"/>
</dbReference>
<dbReference type="AlphaFoldDB" id="A0A6S6TN27"/>
<keyword evidence="2" id="KW-0547">Nucleotide-binding</keyword>
<keyword evidence="3" id="KW-0378">Hydrolase</keyword>
<dbReference type="InterPro" id="IPR027094">
    <property type="entry name" value="Mitofusin_fam"/>
</dbReference>
<evidence type="ECO:0000256" key="1">
    <source>
        <dbReference type="ARBA" id="ARBA00004370"/>
    </source>
</evidence>
<proteinExistence type="predicted"/>
<keyword evidence="6" id="KW-0175">Coiled coil</keyword>
<dbReference type="PANTHER" id="PTHR10465">
    <property type="entry name" value="TRANSMEMBRANE GTPASE FZO1"/>
    <property type="match status" value="1"/>
</dbReference>
<dbReference type="PANTHER" id="PTHR10465:SF0">
    <property type="entry name" value="SARCALUMENIN"/>
    <property type="match status" value="1"/>
</dbReference>
<organism evidence="8">
    <name type="scientific">uncultured Sulfurovum sp</name>
    <dbReference type="NCBI Taxonomy" id="269237"/>
    <lineage>
        <taxon>Bacteria</taxon>
        <taxon>Pseudomonadati</taxon>
        <taxon>Campylobacterota</taxon>
        <taxon>Epsilonproteobacteria</taxon>
        <taxon>Campylobacterales</taxon>
        <taxon>Sulfurovaceae</taxon>
        <taxon>Sulfurovum</taxon>
        <taxon>environmental samples</taxon>
    </lineage>
</organism>
<dbReference type="InterPro" id="IPR045063">
    <property type="entry name" value="Dynamin_N"/>
</dbReference>
<accession>A0A6S6TN27</accession>
<evidence type="ECO:0000256" key="3">
    <source>
        <dbReference type="ARBA" id="ARBA00022801"/>
    </source>
</evidence>
<evidence type="ECO:0000256" key="6">
    <source>
        <dbReference type="SAM" id="Coils"/>
    </source>
</evidence>
<name>A0A6S6TN27_9BACT</name>
<evidence type="ECO:0000313" key="8">
    <source>
        <dbReference type="EMBL" id="CAA6822312.1"/>
    </source>
</evidence>
<dbReference type="GO" id="GO:0016020">
    <property type="term" value="C:membrane"/>
    <property type="evidence" value="ECO:0007669"/>
    <property type="project" value="UniProtKB-SubCell"/>
</dbReference>
<dbReference type="GO" id="GO:0003924">
    <property type="term" value="F:GTPase activity"/>
    <property type="evidence" value="ECO:0007669"/>
    <property type="project" value="InterPro"/>
</dbReference>
<comment type="subcellular location">
    <subcellularLocation>
        <location evidence="1">Membrane</location>
    </subcellularLocation>
</comment>
<dbReference type="SUPFAM" id="SSF52540">
    <property type="entry name" value="P-loop containing nucleoside triphosphate hydrolases"/>
    <property type="match status" value="1"/>
</dbReference>
<reference evidence="8" key="1">
    <citation type="submission" date="2020-01" db="EMBL/GenBank/DDBJ databases">
        <authorList>
            <person name="Meier V. D."/>
            <person name="Meier V D."/>
        </authorList>
    </citation>
    <scope>NUCLEOTIDE SEQUENCE</scope>
    <source>
        <strain evidence="8">HLG_WM_MAG_04</strain>
    </source>
</reference>
<keyword evidence="5" id="KW-0472">Membrane</keyword>